<proteinExistence type="predicted"/>
<gene>
    <name evidence="1" type="ORF">A4H97_16835</name>
</gene>
<name>A0A1V9E1V9_9BACT</name>
<evidence type="ECO:0000313" key="1">
    <source>
        <dbReference type="EMBL" id="OQP39885.1"/>
    </source>
</evidence>
<dbReference type="OrthoDB" id="1523452at2"/>
<organism evidence="1 2">
    <name type="scientific">Niastella yeongjuensis</name>
    <dbReference type="NCBI Taxonomy" id="354355"/>
    <lineage>
        <taxon>Bacteria</taxon>
        <taxon>Pseudomonadati</taxon>
        <taxon>Bacteroidota</taxon>
        <taxon>Chitinophagia</taxon>
        <taxon>Chitinophagales</taxon>
        <taxon>Chitinophagaceae</taxon>
        <taxon>Niastella</taxon>
    </lineage>
</organism>
<reference evidence="2" key="1">
    <citation type="submission" date="2016-04" db="EMBL/GenBank/DDBJ databases">
        <authorList>
            <person name="Chen L."/>
            <person name="Zhuang W."/>
            <person name="Wang G."/>
        </authorList>
    </citation>
    <scope>NUCLEOTIDE SEQUENCE [LARGE SCALE GENOMIC DNA]</scope>
    <source>
        <strain evidence="2">17621</strain>
    </source>
</reference>
<dbReference type="STRING" id="354355.SAMN05660816_02113"/>
<dbReference type="InterPro" id="IPR014985">
    <property type="entry name" value="WbqC"/>
</dbReference>
<accession>A0A1V9E1V9</accession>
<protein>
    <recommendedName>
        <fullName evidence="3">WbqC-like protein</fullName>
    </recommendedName>
</protein>
<dbReference type="RefSeq" id="WP_081204387.1">
    <property type="nucleotide sequence ID" value="NZ_FOCZ01000003.1"/>
</dbReference>
<evidence type="ECO:0000313" key="2">
    <source>
        <dbReference type="Proteomes" id="UP000192610"/>
    </source>
</evidence>
<comment type="caution">
    <text evidence="1">The sequence shown here is derived from an EMBL/GenBank/DDBJ whole genome shotgun (WGS) entry which is preliminary data.</text>
</comment>
<sequence length="212" mass="25086">MKLLVESQYFPSITLFRMSIQFSDVKFDIYEPWRKMSFRNRCVVVGSNGPINLSIPVVEGREQKKPMKEVMIDNRKPWQLQHWRTIVSCYNRSPWFSFFEPELDDLFRQPVELLSDWNRICFEWVTKKLGMDIYTDYSVYVPGENGDGEVVDWRNKLTPKTLQNEFPEPVKYHQVFEDRIGFIPNLSILDLLFCEGKNARQILVARAQDGGF</sequence>
<evidence type="ECO:0008006" key="3">
    <source>
        <dbReference type="Google" id="ProtNLM"/>
    </source>
</evidence>
<keyword evidence="2" id="KW-1185">Reference proteome</keyword>
<dbReference type="Proteomes" id="UP000192610">
    <property type="component" value="Unassembled WGS sequence"/>
</dbReference>
<dbReference type="EMBL" id="LVXG01000078">
    <property type="protein sequence ID" value="OQP39885.1"/>
    <property type="molecule type" value="Genomic_DNA"/>
</dbReference>
<dbReference type="Pfam" id="PF08889">
    <property type="entry name" value="WbqC"/>
    <property type="match status" value="1"/>
</dbReference>
<dbReference type="AlphaFoldDB" id="A0A1V9E1V9"/>